<dbReference type="InParanoid" id="A0A0D2J1Z5"/>
<gene>
    <name evidence="2" type="ORF">X474_19705</name>
</gene>
<evidence type="ECO:0000313" key="3">
    <source>
        <dbReference type="Proteomes" id="UP000032233"/>
    </source>
</evidence>
<dbReference type="Proteomes" id="UP000032233">
    <property type="component" value="Unassembled WGS sequence"/>
</dbReference>
<dbReference type="AlphaFoldDB" id="A0A0D2J1Z5"/>
<evidence type="ECO:0000256" key="1">
    <source>
        <dbReference type="SAM" id="MobiDB-lite"/>
    </source>
</evidence>
<reference evidence="2 3" key="1">
    <citation type="submission" date="2013-11" db="EMBL/GenBank/DDBJ databases">
        <title>Metagenomic analysis of a methanogenic consortium involved in long chain n-alkane degradation.</title>
        <authorList>
            <person name="Davidova I.A."/>
            <person name="Callaghan A.V."/>
            <person name="Wawrik B."/>
            <person name="Pruitt S."/>
            <person name="Marks C."/>
            <person name="Duncan K.E."/>
            <person name="Suflita J.M."/>
        </authorList>
    </citation>
    <scope>NUCLEOTIDE SEQUENCE [LARGE SCALE GENOMIC DNA]</scope>
    <source>
        <strain evidence="2 3">SPR</strain>
    </source>
</reference>
<feature type="region of interest" description="Disordered" evidence="1">
    <location>
        <begin position="1"/>
        <end position="29"/>
    </location>
</feature>
<keyword evidence="3" id="KW-1185">Reference proteome</keyword>
<organism evidence="2 3">
    <name type="scientific">Dethiosulfatarculus sandiegensis</name>
    <dbReference type="NCBI Taxonomy" id="1429043"/>
    <lineage>
        <taxon>Bacteria</taxon>
        <taxon>Pseudomonadati</taxon>
        <taxon>Thermodesulfobacteriota</taxon>
        <taxon>Desulfarculia</taxon>
        <taxon>Desulfarculales</taxon>
        <taxon>Desulfarculaceae</taxon>
        <taxon>Dethiosulfatarculus</taxon>
    </lineage>
</organism>
<sequence>MQFGPAKPAEPANGLLRAGHMPASWKARM</sequence>
<comment type="caution">
    <text evidence="2">The sequence shown here is derived from an EMBL/GenBank/DDBJ whole genome shotgun (WGS) entry which is preliminary data.</text>
</comment>
<proteinExistence type="predicted"/>
<evidence type="ECO:0000313" key="2">
    <source>
        <dbReference type="EMBL" id="KIX12249.1"/>
    </source>
</evidence>
<name>A0A0D2J1Z5_9BACT</name>
<protein>
    <submittedName>
        <fullName evidence="2">Uncharacterized protein</fullName>
    </submittedName>
</protein>
<dbReference type="EMBL" id="AZAC01000034">
    <property type="protein sequence ID" value="KIX12249.1"/>
    <property type="molecule type" value="Genomic_DNA"/>
</dbReference>
<accession>A0A0D2J1Z5</accession>